<evidence type="ECO:0000313" key="3">
    <source>
        <dbReference type="Proteomes" id="UP001501759"/>
    </source>
</evidence>
<sequence>MTRTRRTTAVLAAVTALLTGAATAPALAQSETAATSCYGGAKSLTYHYSATAVEFGTYTTSSRCADINIKLSSSATGFLDACIVFVDHTSLCNHDDTYSTFGPQWATVATDVKDGTHFRLRVHAYDTDAQVVPFQLAY</sequence>
<keyword evidence="1" id="KW-0732">Signal</keyword>
<dbReference type="Proteomes" id="UP001501759">
    <property type="component" value="Unassembled WGS sequence"/>
</dbReference>
<name>A0ABP9JA37_9ACTN</name>
<keyword evidence="3" id="KW-1185">Reference proteome</keyword>
<proteinExistence type="predicted"/>
<accession>A0ABP9JA37</accession>
<gene>
    <name evidence="2" type="ORF">GCM10023335_59900</name>
</gene>
<dbReference type="EMBL" id="BAABKB010000028">
    <property type="protein sequence ID" value="GAA5025362.1"/>
    <property type="molecule type" value="Genomic_DNA"/>
</dbReference>
<evidence type="ECO:0008006" key="4">
    <source>
        <dbReference type="Google" id="ProtNLM"/>
    </source>
</evidence>
<organism evidence="2 3">
    <name type="scientific">Streptomyces siamensis</name>
    <dbReference type="NCBI Taxonomy" id="1274986"/>
    <lineage>
        <taxon>Bacteria</taxon>
        <taxon>Bacillati</taxon>
        <taxon>Actinomycetota</taxon>
        <taxon>Actinomycetes</taxon>
        <taxon>Kitasatosporales</taxon>
        <taxon>Streptomycetaceae</taxon>
        <taxon>Streptomyces</taxon>
    </lineage>
</organism>
<feature type="signal peptide" evidence="1">
    <location>
        <begin position="1"/>
        <end position="28"/>
    </location>
</feature>
<feature type="chain" id="PRO_5046258245" description="Secreted protein" evidence="1">
    <location>
        <begin position="29"/>
        <end position="138"/>
    </location>
</feature>
<evidence type="ECO:0000256" key="1">
    <source>
        <dbReference type="SAM" id="SignalP"/>
    </source>
</evidence>
<evidence type="ECO:0000313" key="2">
    <source>
        <dbReference type="EMBL" id="GAA5025362.1"/>
    </source>
</evidence>
<comment type="caution">
    <text evidence="2">The sequence shown here is derived from an EMBL/GenBank/DDBJ whole genome shotgun (WGS) entry which is preliminary data.</text>
</comment>
<reference evidence="3" key="1">
    <citation type="journal article" date="2019" name="Int. J. Syst. Evol. Microbiol.">
        <title>The Global Catalogue of Microorganisms (GCM) 10K type strain sequencing project: providing services to taxonomists for standard genome sequencing and annotation.</title>
        <authorList>
            <consortium name="The Broad Institute Genomics Platform"/>
            <consortium name="The Broad Institute Genome Sequencing Center for Infectious Disease"/>
            <person name="Wu L."/>
            <person name="Ma J."/>
        </authorList>
    </citation>
    <scope>NUCLEOTIDE SEQUENCE [LARGE SCALE GENOMIC DNA]</scope>
    <source>
        <strain evidence="3">JCM 18409</strain>
    </source>
</reference>
<dbReference type="RefSeq" id="WP_345655890.1">
    <property type="nucleotide sequence ID" value="NZ_BAABKB010000028.1"/>
</dbReference>
<protein>
    <recommendedName>
        <fullName evidence="4">Secreted protein</fullName>
    </recommendedName>
</protein>